<dbReference type="SUPFAM" id="SSF52743">
    <property type="entry name" value="Subtilisin-like"/>
    <property type="match status" value="1"/>
</dbReference>
<protein>
    <submittedName>
        <fullName evidence="8">Conserved putative secreted protein</fullName>
    </submittedName>
</protein>
<dbReference type="STRING" id="208439.AJAP_10235"/>
<name>A0A075UQZ3_9PSEU</name>
<dbReference type="InterPro" id="IPR000209">
    <property type="entry name" value="Peptidase_S8/S53_dom"/>
</dbReference>
<keyword evidence="4 5" id="KW-0720">Serine protease</keyword>
<dbReference type="GO" id="GO:0004252">
    <property type="term" value="F:serine-type endopeptidase activity"/>
    <property type="evidence" value="ECO:0007669"/>
    <property type="project" value="UniProtKB-UniRule"/>
</dbReference>
<dbReference type="PRINTS" id="PR00723">
    <property type="entry name" value="SUBTILISIN"/>
</dbReference>
<dbReference type="GO" id="GO:0006508">
    <property type="term" value="P:proteolysis"/>
    <property type="evidence" value="ECO:0007669"/>
    <property type="project" value="UniProtKB-KW"/>
</dbReference>
<accession>A0A075UQZ3</accession>
<dbReference type="PROSITE" id="PS51829">
    <property type="entry name" value="P_HOMO_B"/>
    <property type="match status" value="1"/>
</dbReference>
<dbReference type="Proteomes" id="UP000028492">
    <property type="component" value="Chromosome"/>
</dbReference>
<evidence type="ECO:0000256" key="5">
    <source>
        <dbReference type="PROSITE-ProRule" id="PRU01240"/>
    </source>
</evidence>
<dbReference type="InterPro" id="IPR008979">
    <property type="entry name" value="Galactose-bd-like_sf"/>
</dbReference>
<sequence>MRRGVRAGVVAVAATALAALAAGNAVAAPAEGVVVQANQHYGDQYIVVLHEVGTMAVEQSSAALTGRYGGEVRSAYKNVLRGFSVKGMSEQQARRLAADPAVKAVYQDGTARAVGTQTNPTWGLDRVDQKNLPLDKSFTYPNTGEGVTAYDLDTGINPENPEYEGRASIGKDFVGGNGKDCNGHGSHTAGTIGSKTYGVAKKVKLVGLKVLGNDCSGNGPDSAIVDAAEWLTSNGTKPAVANLSLRMDQVGLGDDVIKKSIAAGFVYVVAAGNENQNACNVSPARIPEAITVGASDSSDNKSSFSNHSSCVDIFAPGSNITSLSTSNGGSANMSGTSMATPHVAGAAALYLAANSGATAQQTRDALVNNASDGVLKGLPSGTVNKLLNVSFIGGGGPTPTCGAKSNTTPVSIPDAGDAVTSSVTQEGCDGKASATLPVKVDIAHTYTGDLAIDLIGPSGAVFGLKQAGGIGEASGVHTSYTVNASSEPANGTWKLRVRDVYRFDSGTIEGFSITF</sequence>
<dbReference type="Gene3D" id="3.40.50.200">
    <property type="entry name" value="Peptidase S8/S53 domain"/>
    <property type="match status" value="1"/>
</dbReference>
<dbReference type="InterPro" id="IPR050131">
    <property type="entry name" value="Peptidase_S8_subtilisin-like"/>
</dbReference>
<dbReference type="InterPro" id="IPR010259">
    <property type="entry name" value="S8pro/Inhibitor_I9"/>
</dbReference>
<dbReference type="PROSITE" id="PS00138">
    <property type="entry name" value="SUBTILASE_SER"/>
    <property type="match status" value="1"/>
</dbReference>
<dbReference type="FunFam" id="3.40.50.200:FF:000014">
    <property type="entry name" value="Proteinase K"/>
    <property type="match status" value="1"/>
</dbReference>
<dbReference type="GO" id="GO:0005615">
    <property type="term" value="C:extracellular space"/>
    <property type="evidence" value="ECO:0007669"/>
    <property type="project" value="TreeGrafter"/>
</dbReference>
<dbReference type="SUPFAM" id="SSF54897">
    <property type="entry name" value="Protease propeptides/inhibitors"/>
    <property type="match status" value="1"/>
</dbReference>
<feature type="active site" description="Charge relay system" evidence="5">
    <location>
        <position position="337"/>
    </location>
</feature>
<dbReference type="eggNOG" id="COG4935">
    <property type="taxonomic scope" value="Bacteria"/>
</dbReference>
<evidence type="ECO:0000313" key="9">
    <source>
        <dbReference type="Proteomes" id="UP000028492"/>
    </source>
</evidence>
<dbReference type="InterPro" id="IPR034193">
    <property type="entry name" value="PCSK9_ProteinaseK-like"/>
</dbReference>
<evidence type="ECO:0000256" key="4">
    <source>
        <dbReference type="ARBA" id="ARBA00022825"/>
    </source>
</evidence>
<keyword evidence="3 5" id="KW-0378">Hydrolase</keyword>
<dbReference type="Pfam" id="PF01483">
    <property type="entry name" value="P_proprotein"/>
    <property type="match status" value="1"/>
</dbReference>
<dbReference type="EMBL" id="CP008953">
    <property type="protein sequence ID" value="AIG74944.1"/>
    <property type="molecule type" value="Genomic_DNA"/>
</dbReference>
<dbReference type="InterPro" id="IPR002884">
    <property type="entry name" value="P_dom"/>
</dbReference>
<proteinExistence type="inferred from homology"/>
<feature type="chain" id="PRO_5001710755" evidence="6">
    <location>
        <begin position="28"/>
        <end position="515"/>
    </location>
</feature>
<feature type="domain" description="P/Homo B" evidence="7">
    <location>
        <begin position="395"/>
        <end position="515"/>
    </location>
</feature>
<dbReference type="Pfam" id="PF05922">
    <property type="entry name" value="Inhibitor_I9"/>
    <property type="match status" value="1"/>
</dbReference>
<dbReference type="InterPro" id="IPR036852">
    <property type="entry name" value="Peptidase_S8/S53_dom_sf"/>
</dbReference>
<gene>
    <name evidence="8" type="ORF">AJAP_10235</name>
</gene>
<dbReference type="PANTHER" id="PTHR43806:SF11">
    <property type="entry name" value="CEREVISIN-RELATED"/>
    <property type="match status" value="1"/>
</dbReference>
<keyword evidence="6" id="KW-0732">Signal</keyword>
<dbReference type="HOGENOM" id="CLU_011263_1_7_11"/>
<dbReference type="CDD" id="cd04077">
    <property type="entry name" value="Peptidases_S8_PCSK9_ProteinaseK_like"/>
    <property type="match status" value="1"/>
</dbReference>
<dbReference type="SUPFAM" id="SSF49785">
    <property type="entry name" value="Galactose-binding domain-like"/>
    <property type="match status" value="1"/>
</dbReference>
<dbReference type="RefSeq" id="WP_038509980.1">
    <property type="nucleotide sequence ID" value="NZ_CP008953.1"/>
</dbReference>
<dbReference type="Pfam" id="PF00082">
    <property type="entry name" value="Peptidase_S8"/>
    <property type="match status" value="1"/>
</dbReference>
<evidence type="ECO:0000256" key="1">
    <source>
        <dbReference type="ARBA" id="ARBA00011073"/>
    </source>
</evidence>
<feature type="active site" description="Charge relay system" evidence="5">
    <location>
        <position position="184"/>
    </location>
</feature>
<feature type="active site" description="Charge relay system" evidence="5">
    <location>
        <position position="153"/>
    </location>
</feature>
<dbReference type="Gene3D" id="3.30.70.80">
    <property type="entry name" value="Peptidase S8 propeptide/proteinase inhibitor I9"/>
    <property type="match status" value="1"/>
</dbReference>
<dbReference type="PROSITE" id="PS51892">
    <property type="entry name" value="SUBTILASE"/>
    <property type="match status" value="1"/>
</dbReference>
<dbReference type="InterPro" id="IPR023828">
    <property type="entry name" value="Peptidase_S8_Ser-AS"/>
</dbReference>
<keyword evidence="2 5" id="KW-0645">Protease</keyword>
<evidence type="ECO:0000256" key="6">
    <source>
        <dbReference type="SAM" id="SignalP"/>
    </source>
</evidence>
<dbReference type="InterPro" id="IPR015500">
    <property type="entry name" value="Peptidase_S8_subtilisin-rel"/>
</dbReference>
<dbReference type="InterPro" id="IPR037045">
    <property type="entry name" value="S8pro/Inhibitor_I9_sf"/>
</dbReference>
<comment type="similarity">
    <text evidence="1 5">Belongs to the peptidase S8 family.</text>
</comment>
<feature type="signal peptide" evidence="6">
    <location>
        <begin position="1"/>
        <end position="27"/>
    </location>
</feature>
<evidence type="ECO:0000313" key="8">
    <source>
        <dbReference type="EMBL" id="AIG74944.1"/>
    </source>
</evidence>
<evidence type="ECO:0000256" key="3">
    <source>
        <dbReference type="ARBA" id="ARBA00022801"/>
    </source>
</evidence>
<keyword evidence="9" id="KW-1185">Reference proteome</keyword>
<organism evidence="8 9">
    <name type="scientific">Amycolatopsis japonica</name>
    <dbReference type="NCBI Taxonomy" id="208439"/>
    <lineage>
        <taxon>Bacteria</taxon>
        <taxon>Bacillati</taxon>
        <taxon>Actinomycetota</taxon>
        <taxon>Actinomycetes</taxon>
        <taxon>Pseudonocardiales</taxon>
        <taxon>Pseudonocardiaceae</taxon>
        <taxon>Amycolatopsis</taxon>
        <taxon>Amycolatopsis japonica group</taxon>
    </lineage>
</organism>
<dbReference type="Gene3D" id="2.60.120.260">
    <property type="entry name" value="Galactose-binding domain-like"/>
    <property type="match status" value="1"/>
</dbReference>
<dbReference type="AlphaFoldDB" id="A0A075UQZ3"/>
<dbReference type="PANTHER" id="PTHR43806">
    <property type="entry name" value="PEPTIDASE S8"/>
    <property type="match status" value="1"/>
</dbReference>
<reference evidence="8 9" key="1">
    <citation type="journal article" date="2014" name="J. Biotechnol.">
        <title>Complete genome sequence of the actinobacterium Amycolatopsis japonica MG417-CF17(T) (=DSM 44213T) producing (S,S)-N,N'-ethylenediaminedisuccinic acid.</title>
        <authorList>
            <person name="Stegmann E."/>
            <person name="Albersmeier A."/>
            <person name="Spohn M."/>
            <person name="Gert H."/>
            <person name="Weber T."/>
            <person name="Wohlleben W."/>
            <person name="Kalinowski J."/>
            <person name="Ruckert C."/>
        </authorList>
    </citation>
    <scope>NUCLEOTIDE SEQUENCE [LARGE SCALE GENOMIC DNA]</scope>
    <source>
        <strain evidence="9">MG417-CF17 (DSM 44213)</strain>
    </source>
</reference>
<evidence type="ECO:0000259" key="7">
    <source>
        <dbReference type="PROSITE" id="PS51829"/>
    </source>
</evidence>
<evidence type="ECO:0000256" key="2">
    <source>
        <dbReference type="ARBA" id="ARBA00022670"/>
    </source>
</evidence>
<dbReference type="KEGG" id="aja:AJAP_10235"/>
<dbReference type="eggNOG" id="COG1404">
    <property type="taxonomic scope" value="Bacteria"/>
</dbReference>